<dbReference type="AlphaFoldDB" id="A0A3P8KIR9"/>
<keyword evidence="1" id="KW-0472">Membrane</keyword>
<evidence type="ECO:0000313" key="3">
    <source>
        <dbReference type="Proteomes" id="UP000274346"/>
    </source>
</evidence>
<dbReference type="RefSeq" id="WP_128878861.1">
    <property type="nucleotide sequence ID" value="NZ_JADCSX010000005.1"/>
</dbReference>
<gene>
    <name evidence="2" type="ORF">NCTC13098_05609</name>
</gene>
<keyword evidence="1" id="KW-1133">Transmembrane helix</keyword>
<dbReference type="Proteomes" id="UP000274346">
    <property type="component" value="Chromosome"/>
</dbReference>
<feature type="transmembrane region" description="Helical" evidence="1">
    <location>
        <begin position="55"/>
        <end position="79"/>
    </location>
</feature>
<accession>A0A3P8KIR9</accession>
<dbReference type="KEGG" id="rtg:NCTC13098_05609"/>
<proteinExistence type="predicted"/>
<evidence type="ECO:0000313" key="2">
    <source>
        <dbReference type="EMBL" id="VDR29205.1"/>
    </source>
</evidence>
<name>A0A3P8KIR9_RAOTE</name>
<reference evidence="2 3" key="1">
    <citation type="submission" date="2018-12" db="EMBL/GenBank/DDBJ databases">
        <authorList>
            <consortium name="Pathogen Informatics"/>
        </authorList>
    </citation>
    <scope>NUCLEOTIDE SEQUENCE [LARGE SCALE GENOMIC DNA]</scope>
    <source>
        <strain evidence="2 3">NCTC13098</strain>
    </source>
</reference>
<dbReference type="EMBL" id="LR131271">
    <property type="protein sequence ID" value="VDR29205.1"/>
    <property type="molecule type" value="Genomic_DNA"/>
</dbReference>
<protein>
    <submittedName>
        <fullName evidence="2">Uncharacterized protein</fullName>
    </submittedName>
</protein>
<evidence type="ECO:0000256" key="1">
    <source>
        <dbReference type="SAM" id="Phobius"/>
    </source>
</evidence>
<feature type="transmembrane region" description="Helical" evidence="1">
    <location>
        <begin position="12"/>
        <end position="43"/>
    </location>
</feature>
<organism evidence="2 3">
    <name type="scientific">Raoultella terrigena</name>
    <name type="common">Klebsiella terrigena</name>
    <dbReference type="NCBI Taxonomy" id="577"/>
    <lineage>
        <taxon>Bacteria</taxon>
        <taxon>Pseudomonadati</taxon>
        <taxon>Pseudomonadota</taxon>
        <taxon>Gammaproteobacteria</taxon>
        <taxon>Enterobacterales</taxon>
        <taxon>Enterobacteriaceae</taxon>
        <taxon>Klebsiella/Raoultella group</taxon>
        <taxon>Raoultella</taxon>
    </lineage>
</organism>
<keyword evidence="1" id="KW-0812">Transmembrane</keyword>
<sequence length="84" mass="9111">MRYSSRVAAGKCIICISMFLFSVVGMILTALITKLVFAALGWFTIGSFDIAWGDIIYAAKLGFAGGSILGLGWIIFYIFKAKGF</sequence>